<feature type="domain" description="HTH TFE/IIEalpha-type" evidence="5">
    <location>
        <begin position="5"/>
        <end position="95"/>
    </location>
</feature>
<name>A0A9P7V8W8_9ASCO</name>
<dbReference type="GeneID" id="66114238"/>
<keyword evidence="7" id="KW-1185">Reference proteome</keyword>
<proteinExistence type="inferred from homology"/>
<dbReference type="RefSeq" id="XP_043048994.1">
    <property type="nucleotide sequence ID" value="XM_043191687.1"/>
</dbReference>
<feature type="compositionally biased region" description="Low complexity" evidence="4">
    <location>
        <begin position="354"/>
        <end position="363"/>
    </location>
</feature>
<dbReference type="EMBL" id="JAHMUF010000012">
    <property type="protein sequence ID" value="KAG7193446.1"/>
    <property type="molecule type" value="Genomic_DNA"/>
</dbReference>
<evidence type="ECO:0000256" key="1">
    <source>
        <dbReference type="ARBA" id="ARBA00008947"/>
    </source>
</evidence>
<evidence type="ECO:0000313" key="6">
    <source>
        <dbReference type="EMBL" id="KAG7193446.1"/>
    </source>
</evidence>
<evidence type="ECO:0000256" key="4">
    <source>
        <dbReference type="SAM" id="MobiDB-lite"/>
    </source>
</evidence>
<dbReference type="InterPro" id="IPR013083">
    <property type="entry name" value="Znf_RING/FYVE/PHD"/>
</dbReference>
<dbReference type="InterPro" id="IPR017919">
    <property type="entry name" value="TFIIE/TFIIEa_HTH"/>
</dbReference>
<dbReference type="InterPro" id="IPR039997">
    <property type="entry name" value="TFE"/>
</dbReference>
<organism evidence="6 7">
    <name type="scientific">Scheffersomyces spartinae</name>
    <dbReference type="NCBI Taxonomy" id="45513"/>
    <lineage>
        <taxon>Eukaryota</taxon>
        <taxon>Fungi</taxon>
        <taxon>Dikarya</taxon>
        <taxon>Ascomycota</taxon>
        <taxon>Saccharomycotina</taxon>
        <taxon>Pichiomycetes</taxon>
        <taxon>Debaryomycetaceae</taxon>
        <taxon>Scheffersomyces</taxon>
    </lineage>
</organism>
<feature type="compositionally biased region" description="Basic and acidic residues" evidence="4">
    <location>
        <begin position="253"/>
        <end position="267"/>
    </location>
</feature>
<gene>
    <name evidence="6" type="ORF">KQ657_000864</name>
</gene>
<dbReference type="InterPro" id="IPR002853">
    <property type="entry name" value="TFIIE_asu"/>
</dbReference>
<dbReference type="SMART" id="SM00531">
    <property type="entry name" value="TFIIE"/>
    <property type="match status" value="1"/>
</dbReference>
<sequence length="392" mass="44316">MDDTVKLLLRFVARGFYSQPYVLILDAVMLHSVLSEDDLIYLLGIQRKELRALCNRLVEDRLLVNHIQKEENLQQRLTTKTYYYIHITETIDAIKWKVHSIVNLLKDEMKHYGNPQGYVCPICGKKVSQLDAIALLSDDRSSFVCDTCGGVLVEDDSSQQATLKQEKLERLMKQVDPIITYLKRIDESYIEDNTFELALMKTIPAQSATLASYAISSRISNRSRSNLANNSLAAAAARSQATLHVSISANDENYEREQMEKEERRQKLEQNALPSWYSLSSVGKSIIGRLDDEDSAIATGSEDNLSREMTPGIKSEADELLDRGDLATPMPQEPAAIPEGTGSATELKDREQQEALAAYYAQLDRQAKEEEEEEEDDEDDDNFDDFDDLDLS</sequence>
<dbReference type="AlphaFoldDB" id="A0A9P7V8W8"/>
<dbReference type="PANTHER" id="PTHR13097:SF7">
    <property type="entry name" value="GENERAL TRANSCRIPTION FACTOR IIE SUBUNIT 1"/>
    <property type="match status" value="1"/>
</dbReference>
<evidence type="ECO:0000313" key="7">
    <source>
        <dbReference type="Proteomes" id="UP000790833"/>
    </source>
</evidence>
<comment type="caution">
    <text evidence="6">The sequence shown here is derived from an EMBL/GenBank/DDBJ whole genome shotgun (WGS) entry which is preliminary data.</text>
</comment>
<dbReference type="Proteomes" id="UP000790833">
    <property type="component" value="Unassembled WGS sequence"/>
</dbReference>
<accession>A0A9P7V8W8</accession>
<dbReference type="OrthoDB" id="361102at2759"/>
<reference evidence="6" key="1">
    <citation type="submission" date="2021-03" db="EMBL/GenBank/DDBJ databases">
        <authorList>
            <person name="Palmer J.M."/>
        </authorList>
    </citation>
    <scope>NUCLEOTIDE SEQUENCE</scope>
    <source>
        <strain evidence="6">ARV_011</strain>
    </source>
</reference>
<keyword evidence="3" id="KW-0804">Transcription</keyword>
<feature type="region of interest" description="Disordered" evidence="4">
    <location>
        <begin position="325"/>
        <end position="392"/>
    </location>
</feature>
<dbReference type="SUPFAM" id="SSF57783">
    <property type="entry name" value="Zinc beta-ribbon"/>
    <property type="match status" value="1"/>
</dbReference>
<evidence type="ECO:0000256" key="3">
    <source>
        <dbReference type="ARBA" id="ARBA00023163"/>
    </source>
</evidence>
<evidence type="ECO:0000256" key="2">
    <source>
        <dbReference type="ARBA" id="ARBA00023015"/>
    </source>
</evidence>
<dbReference type="Gene3D" id="3.30.40.10">
    <property type="entry name" value="Zinc/RING finger domain, C3HC4 (zinc finger)"/>
    <property type="match status" value="1"/>
</dbReference>
<protein>
    <recommendedName>
        <fullName evidence="5">HTH TFE/IIEalpha-type domain-containing protein</fullName>
    </recommendedName>
</protein>
<dbReference type="GO" id="GO:0006367">
    <property type="term" value="P:transcription initiation at RNA polymerase II promoter"/>
    <property type="evidence" value="ECO:0007669"/>
    <property type="project" value="InterPro"/>
</dbReference>
<dbReference type="Pfam" id="PF02002">
    <property type="entry name" value="TFIIE_alpha"/>
    <property type="match status" value="1"/>
</dbReference>
<evidence type="ECO:0000259" key="5">
    <source>
        <dbReference type="PROSITE" id="PS51344"/>
    </source>
</evidence>
<feature type="region of interest" description="Disordered" evidence="4">
    <location>
        <begin position="248"/>
        <end position="267"/>
    </location>
</feature>
<keyword evidence="2" id="KW-0805">Transcription regulation</keyword>
<dbReference type="PROSITE" id="PS51344">
    <property type="entry name" value="HTH_TFE_IIE"/>
    <property type="match status" value="1"/>
</dbReference>
<dbReference type="GO" id="GO:0005673">
    <property type="term" value="C:transcription factor TFIIE complex"/>
    <property type="evidence" value="ECO:0007669"/>
    <property type="project" value="TreeGrafter"/>
</dbReference>
<feature type="compositionally biased region" description="Acidic residues" evidence="4">
    <location>
        <begin position="369"/>
        <end position="392"/>
    </location>
</feature>
<comment type="similarity">
    <text evidence="1">Belongs to the TFIIE alpha subunit family.</text>
</comment>
<dbReference type="InterPro" id="IPR024550">
    <property type="entry name" value="TFIIEa/SarR/Rpc3_HTH_dom"/>
</dbReference>
<dbReference type="PANTHER" id="PTHR13097">
    <property type="entry name" value="TRANSCRIPTION INITIATION FACTOR IIE, ALPHA SUBUNIT"/>
    <property type="match status" value="1"/>
</dbReference>